<keyword evidence="1" id="KW-0732">Signal</keyword>
<accession>A0ABR4HDS8</accession>
<name>A0ABR4HDS8_9EURO</name>
<sequence>MGAACAESCASWLSLLPLGLRTPVCSEGKWSDSSSPYLLAPSIYVWIDNDTAINLE</sequence>
<evidence type="ECO:0000256" key="1">
    <source>
        <dbReference type="SAM" id="SignalP"/>
    </source>
</evidence>
<dbReference type="Proteomes" id="UP001610335">
    <property type="component" value="Unassembled WGS sequence"/>
</dbReference>
<comment type="caution">
    <text evidence="2">The sequence shown here is derived from an EMBL/GenBank/DDBJ whole genome shotgun (WGS) entry which is preliminary data.</text>
</comment>
<proteinExistence type="predicted"/>
<reference evidence="2 3" key="1">
    <citation type="submission" date="2024-07" db="EMBL/GenBank/DDBJ databases">
        <title>Section-level genome sequencing and comparative genomics of Aspergillus sections Usti and Cavernicolus.</title>
        <authorList>
            <consortium name="Lawrence Berkeley National Laboratory"/>
            <person name="Nybo J.L."/>
            <person name="Vesth T.C."/>
            <person name="Theobald S."/>
            <person name="Frisvad J.C."/>
            <person name="Larsen T.O."/>
            <person name="Kjaerboelling I."/>
            <person name="Rothschild-Mancinelli K."/>
            <person name="Lyhne E.K."/>
            <person name="Kogle M.E."/>
            <person name="Barry K."/>
            <person name="Clum A."/>
            <person name="Na H."/>
            <person name="Ledsgaard L."/>
            <person name="Lin J."/>
            <person name="Lipzen A."/>
            <person name="Kuo A."/>
            <person name="Riley R."/>
            <person name="Mondo S."/>
            <person name="LaButti K."/>
            <person name="Haridas S."/>
            <person name="Pangalinan J."/>
            <person name="Salamov A.A."/>
            <person name="Simmons B.A."/>
            <person name="Magnuson J.K."/>
            <person name="Chen J."/>
            <person name="Drula E."/>
            <person name="Henrissat B."/>
            <person name="Wiebenga A."/>
            <person name="Lubbers R.J."/>
            <person name="Gomes A.C."/>
            <person name="Makela M.R."/>
            <person name="Stajich J."/>
            <person name="Grigoriev I.V."/>
            <person name="Mortensen U.H."/>
            <person name="De vries R.P."/>
            <person name="Baker S.E."/>
            <person name="Andersen M.R."/>
        </authorList>
    </citation>
    <scope>NUCLEOTIDE SEQUENCE [LARGE SCALE GENOMIC DNA]</scope>
    <source>
        <strain evidence="2 3">CBS 600.67</strain>
    </source>
</reference>
<gene>
    <name evidence="2" type="ORF">BDW59DRAFT_155040</name>
</gene>
<evidence type="ECO:0000313" key="3">
    <source>
        <dbReference type="Proteomes" id="UP001610335"/>
    </source>
</evidence>
<feature type="chain" id="PRO_5047247846" evidence="1">
    <location>
        <begin position="22"/>
        <end position="56"/>
    </location>
</feature>
<evidence type="ECO:0000313" key="2">
    <source>
        <dbReference type="EMBL" id="KAL2812923.1"/>
    </source>
</evidence>
<protein>
    <submittedName>
        <fullName evidence="2">Uncharacterized protein</fullName>
    </submittedName>
</protein>
<dbReference type="EMBL" id="JBFXLS010000156">
    <property type="protein sequence ID" value="KAL2812923.1"/>
    <property type="molecule type" value="Genomic_DNA"/>
</dbReference>
<keyword evidence="3" id="KW-1185">Reference proteome</keyword>
<organism evidence="2 3">
    <name type="scientific">Aspergillus cavernicola</name>
    <dbReference type="NCBI Taxonomy" id="176166"/>
    <lineage>
        <taxon>Eukaryota</taxon>
        <taxon>Fungi</taxon>
        <taxon>Dikarya</taxon>
        <taxon>Ascomycota</taxon>
        <taxon>Pezizomycotina</taxon>
        <taxon>Eurotiomycetes</taxon>
        <taxon>Eurotiomycetidae</taxon>
        <taxon>Eurotiales</taxon>
        <taxon>Aspergillaceae</taxon>
        <taxon>Aspergillus</taxon>
        <taxon>Aspergillus subgen. Nidulantes</taxon>
    </lineage>
</organism>
<feature type="signal peptide" evidence="1">
    <location>
        <begin position="1"/>
        <end position="21"/>
    </location>
</feature>